<dbReference type="GO" id="GO:0046872">
    <property type="term" value="F:metal ion binding"/>
    <property type="evidence" value="ECO:0007669"/>
    <property type="project" value="UniProtKB-KW"/>
</dbReference>
<dbReference type="EMBL" id="JAAAJA010000432">
    <property type="protein sequence ID" value="KAG0253896.1"/>
    <property type="molecule type" value="Genomic_DNA"/>
</dbReference>
<dbReference type="OrthoDB" id="2196114at2759"/>
<feature type="region of interest" description="Disordered" evidence="3">
    <location>
        <begin position="109"/>
        <end position="308"/>
    </location>
</feature>
<dbReference type="SUPFAM" id="SSF57924">
    <property type="entry name" value="Inhibitor of apoptosis (IAP) repeat"/>
    <property type="match status" value="1"/>
</dbReference>
<evidence type="ECO:0000256" key="1">
    <source>
        <dbReference type="ARBA" id="ARBA00022723"/>
    </source>
</evidence>
<gene>
    <name evidence="4" type="ORF">BG011_006097</name>
</gene>
<dbReference type="Pfam" id="PF00653">
    <property type="entry name" value="BIR"/>
    <property type="match status" value="1"/>
</dbReference>
<reference evidence="4" key="1">
    <citation type="journal article" date="2020" name="Fungal Divers.">
        <title>Resolving the Mortierellaceae phylogeny through synthesis of multi-gene phylogenetics and phylogenomics.</title>
        <authorList>
            <person name="Vandepol N."/>
            <person name="Liber J."/>
            <person name="Desiro A."/>
            <person name="Na H."/>
            <person name="Kennedy M."/>
            <person name="Barry K."/>
            <person name="Grigoriev I.V."/>
            <person name="Miller A.N."/>
            <person name="O'Donnell K."/>
            <person name="Stajich J.E."/>
            <person name="Bonito G."/>
        </authorList>
    </citation>
    <scope>NUCLEOTIDE SEQUENCE</scope>
    <source>
        <strain evidence="4">KOD948</strain>
    </source>
</reference>
<protein>
    <submittedName>
        <fullName evidence="4">Uncharacterized protein</fullName>
    </submittedName>
</protein>
<keyword evidence="2" id="KW-0862">Zinc</keyword>
<feature type="compositionally biased region" description="Low complexity" evidence="3">
    <location>
        <begin position="193"/>
        <end position="205"/>
    </location>
</feature>
<accession>A0A9P6U027</accession>
<dbReference type="SMART" id="SM00238">
    <property type="entry name" value="BIR"/>
    <property type="match status" value="1"/>
</dbReference>
<dbReference type="Gene3D" id="1.10.1170.10">
    <property type="entry name" value="Inhibitor Of Apoptosis Protein (2mihbC-IAP-1), Chain A"/>
    <property type="match status" value="1"/>
</dbReference>
<comment type="caution">
    <text evidence="4">The sequence shown here is derived from an EMBL/GenBank/DDBJ whole genome shotgun (WGS) entry which is preliminary data.</text>
</comment>
<evidence type="ECO:0000313" key="4">
    <source>
        <dbReference type="EMBL" id="KAG0253896.1"/>
    </source>
</evidence>
<feature type="compositionally biased region" description="Polar residues" evidence="3">
    <location>
        <begin position="374"/>
        <end position="387"/>
    </location>
</feature>
<dbReference type="PROSITE" id="PS50143">
    <property type="entry name" value="BIR_REPEAT_2"/>
    <property type="match status" value="1"/>
</dbReference>
<dbReference type="AlphaFoldDB" id="A0A9P6U027"/>
<name>A0A9P6U027_9FUNG</name>
<feature type="compositionally biased region" description="Low complexity" evidence="3">
    <location>
        <begin position="642"/>
        <end position="654"/>
    </location>
</feature>
<evidence type="ECO:0000313" key="5">
    <source>
        <dbReference type="Proteomes" id="UP000726737"/>
    </source>
</evidence>
<keyword evidence="5" id="KW-1185">Reference proteome</keyword>
<feature type="compositionally biased region" description="Low complexity" evidence="3">
    <location>
        <begin position="621"/>
        <end position="634"/>
    </location>
</feature>
<feature type="compositionally biased region" description="Basic and acidic residues" evidence="3">
    <location>
        <begin position="122"/>
        <end position="136"/>
    </location>
</feature>
<dbReference type="Proteomes" id="UP000726737">
    <property type="component" value="Unassembled WGS sequence"/>
</dbReference>
<dbReference type="CDD" id="cd00022">
    <property type="entry name" value="BIR"/>
    <property type="match status" value="1"/>
</dbReference>
<feature type="region of interest" description="Disordered" evidence="3">
    <location>
        <begin position="609"/>
        <end position="657"/>
    </location>
</feature>
<feature type="compositionally biased region" description="Low complexity" evidence="3">
    <location>
        <begin position="293"/>
        <end position="308"/>
    </location>
</feature>
<feature type="compositionally biased region" description="Basic residues" evidence="3">
    <location>
        <begin position="435"/>
        <end position="449"/>
    </location>
</feature>
<feature type="compositionally biased region" description="Polar residues" evidence="3">
    <location>
        <begin position="333"/>
        <end position="344"/>
    </location>
</feature>
<evidence type="ECO:0000256" key="2">
    <source>
        <dbReference type="ARBA" id="ARBA00022833"/>
    </source>
</evidence>
<dbReference type="PANTHER" id="PTHR46771">
    <property type="entry name" value="DETERIN"/>
    <property type="match status" value="1"/>
</dbReference>
<feature type="region of interest" description="Disordered" evidence="3">
    <location>
        <begin position="867"/>
        <end position="932"/>
    </location>
</feature>
<keyword evidence="1" id="KW-0479">Metal-binding</keyword>
<feature type="compositionally biased region" description="Polar residues" evidence="3">
    <location>
        <begin position="162"/>
        <end position="192"/>
    </location>
</feature>
<organism evidence="4 5">
    <name type="scientific">Mortierella polycephala</name>
    <dbReference type="NCBI Taxonomy" id="41804"/>
    <lineage>
        <taxon>Eukaryota</taxon>
        <taxon>Fungi</taxon>
        <taxon>Fungi incertae sedis</taxon>
        <taxon>Mucoromycota</taxon>
        <taxon>Mortierellomycotina</taxon>
        <taxon>Mortierellomycetes</taxon>
        <taxon>Mortierellales</taxon>
        <taxon>Mortierellaceae</taxon>
        <taxon>Mortierella</taxon>
    </lineage>
</organism>
<dbReference type="InterPro" id="IPR051190">
    <property type="entry name" value="Baculoviral_IAP"/>
</dbReference>
<feature type="compositionally biased region" description="Polar residues" evidence="3">
    <location>
        <begin position="206"/>
        <end position="216"/>
    </location>
</feature>
<feature type="compositionally biased region" description="Basic and acidic residues" evidence="3">
    <location>
        <begin position="355"/>
        <end position="365"/>
    </location>
</feature>
<feature type="region of interest" description="Disordered" evidence="3">
    <location>
        <begin position="326"/>
        <end position="464"/>
    </location>
</feature>
<feature type="compositionally biased region" description="Polar residues" evidence="3">
    <location>
        <begin position="904"/>
        <end position="913"/>
    </location>
</feature>
<dbReference type="InterPro" id="IPR001370">
    <property type="entry name" value="BIR_rpt"/>
</dbReference>
<evidence type="ECO:0000256" key="3">
    <source>
        <dbReference type="SAM" id="MobiDB-lite"/>
    </source>
</evidence>
<feature type="compositionally biased region" description="Low complexity" evidence="3">
    <location>
        <begin position="265"/>
        <end position="281"/>
    </location>
</feature>
<dbReference type="PANTHER" id="PTHR46771:SF5">
    <property type="entry name" value="DETERIN"/>
    <property type="match status" value="1"/>
</dbReference>
<proteinExistence type="predicted"/>
<feature type="compositionally biased region" description="Basic residues" evidence="3">
    <location>
        <begin position="408"/>
        <end position="418"/>
    </location>
</feature>
<sequence length="991" mass="108741">MINIIDDELPFRWDDEDELPMGARMTKARLQTFGKWWPHERTKSWFGTTKRMVNAGFFYSPDTDSIDKVQCPYCFLALDGWEATDDPVHEHQRRCPTCPFFATRAAAPTKSSTAKATKSKRKDIGEKEPQISKEQRLLSSPRALRVHSMKLEKHGSTKSRKASSNGTPISNSEGIRSSTSNPFVEAPSTSVPKSQAKSSSARSVSFEVTTGLSREQSIGFKGNPVAADQSELERDDDELPQRRSRRFKVVPIDTPNALSVSVPQASPRSSAEASSSSSSTTTRKRHQSKQSDDVNSPSSSTSSRFSYLSRPSKINDISVVVNKKRKLTKSEQELNNWSQSGTSDVESDAPIDNENATKDLSEEHTSGPILTKEALTNASQQHISKTTEPPGMAEGHSQGAPHATEPPKKRRGRKSKKISVKEEEAEAEGPQMMPKPRKSATTRASKRTSRSATILKSPTKKPPKMLIEIFDMPTEIEQNHEQSVATPQDATTGQDGTAFEIANTDVNTAISEPSVTGASPQPDALISPSAIDTRPAQVISTTAATTPPLLESVFPGFSGSGNDNGDDGASMFPTTPVRKQAVSMLDIEHANVFVVDPTTPVRRAASTMDIEGWEDEERSESAQTGTASSSTTLSWPLNAGLTTSTPTPNNRRTPLQLIPSIGPRQRVKDMVGNANLKPSTGNIDAERMLSPQAGFSPLRNRVARSYMSPEQKQSQLVDRLGDLMQGNAGPQVMAAAEDALKEEVKLFRRSQNKERKQAAFAASTIAASPDETQADQNVHHDPLLLGFDQDSGSLMRTPVKKADTLLYEPTTPGTQSNKTPISKVISAIGAASRRNNVAATASPFVRTPVKKTVNLLRLEDLEPEDKIPRYISDGPFGTRSFEPAMSSKDVIRPQASHSKDTRDSSLSNPQQQHTKQRARLHPNPSENDRRMRLLKESNITEKELRMTVEEYHRACVAEQVMALEVAAETWVQRFEEESERVRRALLDDGTT</sequence>